<dbReference type="GO" id="GO:0003677">
    <property type="term" value="F:DNA binding"/>
    <property type="evidence" value="ECO:0007669"/>
    <property type="project" value="UniProtKB-KW"/>
</dbReference>
<dbReference type="SUPFAM" id="SSF57701">
    <property type="entry name" value="Zn2/Cys6 DNA-binding domain"/>
    <property type="match status" value="1"/>
</dbReference>
<gene>
    <name evidence="8" type="ORF">NW755_014131</name>
</gene>
<evidence type="ECO:0000313" key="9">
    <source>
        <dbReference type="Proteomes" id="UP001152087"/>
    </source>
</evidence>
<dbReference type="PANTHER" id="PTHR46910:SF37">
    <property type="entry name" value="ZN(II)2CYS6 TRANSCRIPTION FACTOR (EUROFUNG)"/>
    <property type="match status" value="1"/>
</dbReference>
<comment type="caution">
    <text evidence="8">The sequence shown here is derived from an EMBL/GenBank/DDBJ whole genome shotgun (WGS) entry which is preliminary data.</text>
</comment>
<comment type="subcellular location">
    <subcellularLocation>
        <location evidence="1">Nucleus</location>
    </subcellularLocation>
</comment>
<dbReference type="GO" id="GO:0008270">
    <property type="term" value="F:zinc ion binding"/>
    <property type="evidence" value="ECO:0007669"/>
    <property type="project" value="InterPro"/>
</dbReference>
<organism evidence="8 9">
    <name type="scientific">Fusarium falciforme</name>
    <dbReference type="NCBI Taxonomy" id="195108"/>
    <lineage>
        <taxon>Eukaryota</taxon>
        <taxon>Fungi</taxon>
        <taxon>Dikarya</taxon>
        <taxon>Ascomycota</taxon>
        <taxon>Pezizomycotina</taxon>
        <taxon>Sordariomycetes</taxon>
        <taxon>Hypocreomycetidae</taxon>
        <taxon>Hypocreales</taxon>
        <taxon>Nectriaceae</taxon>
        <taxon>Fusarium</taxon>
        <taxon>Fusarium solani species complex</taxon>
    </lineage>
</organism>
<dbReference type="AlphaFoldDB" id="A0A9W8US91"/>
<evidence type="ECO:0000313" key="8">
    <source>
        <dbReference type="EMBL" id="KAJ4176964.1"/>
    </source>
</evidence>
<feature type="coiled-coil region" evidence="6">
    <location>
        <begin position="48"/>
        <end position="75"/>
    </location>
</feature>
<dbReference type="EMBL" id="JAOQAV010000139">
    <property type="protein sequence ID" value="KAJ4176964.1"/>
    <property type="molecule type" value="Genomic_DNA"/>
</dbReference>
<evidence type="ECO:0000256" key="2">
    <source>
        <dbReference type="ARBA" id="ARBA00023015"/>
    </source>
</evidence>
<dbReference type="InterPro" id="IPR050987">
    <property type="entry name" value="AtrR-like"/>
</dbReference>
<protein>
    <recommendedName>
        <fullName evidence="7">Zn(2)-C6 fungal-type domain-containing protein</fullName>
    </recommendedName>
</protein>
<evidence type="ECO:0000256" key="4">
    <source>
        <dbReference type="ARBA" id="ARBA00023163"/>
    </source>
</evidence>
<keyword evidence="4" id="KW-0804">Transcription</keyword>
<dbReference type="Proteomes" id="UP001152087">
    <property type="component" value="Unassembled WGS sequence"/>
</dbReference>
<sequence>MPPRRACDVCYKRKIQCIINTQGDPCDWCGSQGVACTFDRVIQKDPNKRTTSDVVQELSRRVETLEEALQSALWHPSSVGMSKNERTMPRGFRHLQKRMSHGM</sequence>
<keyword evidence="6" id="KW-0175">Coiled coil</keyword>
<dbReference type="InterPro" id="IPR001138">
    <property type="entry name" value="Zn2Cys6_DnaBD"/>
</dbReference>
<keyword evidence="2" id="KW-0805">Transcription regulation</keyword>
<accession>A0A9W8US91</accession>
<dbReference type="OrthoDB" id="4116913at2759"/>
<evidence type="ECO:0000256" key="5">
    <source>
        <dbReference type="ARBA" id="ARBA00023242"/>
    </source>
</evidence>
<evidence type="ECO:0000256" key="6">
    <source>
        <dbReference type="SAM" id="Coils"/>
    </source>
</evidence>
<reference evidence="8" key="1">
    <citation type="submission" date="2022-09" db="EMBL/GenBank/DDBJ databases">
        <title>Fusarium specimens isolated from Avocado Roots.</title>
        <authorList>
            <person name="Stajich J."/>
            <person name="Roper C."/>
            <person name="Heimlech-Rivalta G."/>
        </authorList>
    </citation>
    <scope>NUCLEOTIDE SEQUENCE</scope>
    <source>
        <strain evidence="8">A02</strain>
    </source>
</reference>
<evidence type="ECO:0000256" key="3">
    <source>
        <dbReference type="ARBA" id="ARBA00023125"/>
    </source>
</evidence>
<dbReference type="GO" id="GO:0005634">
    <property type="term" value="C:nucleus"/>
    <property type="evidence" value="ECO:0007669"/>
    <property type="project" value="UniProtKB-SubCell"/>
</dbReference>
<dbReference type="GO" id="GO:0000981">
    <property type="term" value="F:DNA-binding transcription factor activity, RNA polymerase II-specific"/>
    <property type="evidence" value="ECO:0007669"/>
    <property type="project" value="InterPro"/>
</dbReference>
<proteinExistence type="predicted"/>
<evidence type="ECO:0000259" key="7">
    <source>
        <dbReference type="Pfam" id="PF00172"/>
    </source>
</evidence>
<dbReference type="InterPro" id="IPR036864">
    <property type="entry name" value="Zn2-C6_fun-type_DNA-bd_sf"/>
</dbReference>
<keyword evidence="3" id="KW-0238">DNA-binding</keyword>
<dbReference type="PANTHER" id="PTHR46910">
    <property type="entry name" value="TRANSCRIPTION FACTOR PDR1"/>
    <property type="match status" value="1"/>
</dbReference>
<dbReference type="Pfam" id="PF00172">
    <property type="entry name" value="Zn_clus"/>
    <property type="match status" value="1"/>
</dbReference>
<keyword evidence="9" id="KW-1185">Reference proteome</keyword>
<evidence type="ECO:0000256" key="1">
    <source>
        <dbReference type="ARBA" id="ARBA00004123"/>
    </source>
</evidence>
<keyword evidence="5" id="KW-0539">Nucleus</keyword>
<name>A0A9W8US91_9HYPO</name>
<dbReference type="Gene3D" id="4.10.240.10">
    <property type="entry name" value="Zn(2)-C6 fungal-type DNA-binding domain"/>
    <property type="match status" value="1"/>
</dbReference>
<feature type="domain" description="Zn(2)-C6 fungal-type" evidence="7">
    <location>
        <begin position="5"/>
        <end position="44"/>
    </location>
</feature>